<keyword evidence="2 3" id="KW-0808">Transferase</keyword>
<reference evidence="5" key="1">
    <citation type="submission" date="2023-04" db="EMBL/GenBank/DDBJ databases">
        <authorList>
            <person name="Dai Y."/>
        </authorList>
    </citation>
    <scope>NUCLEOTIDE SEQUENCE</scope>
    <source>
        <tissue evidence="5">Leaves</tissue>
    </source>
</reference>
<accession>A0AA49XCW5</accession>
<gene>
    <name evidence="5" type="primary">UGT2</name>
</gene>
<evidence type="ECO:0000313" key="5">
    <source>
        <dbReference type="EMBL" id="WLK78569.1"/>
    </source>
</evidence>
<sequence length="478" mass="52555">MEKFELVFIPSPGLSHLTATVEAAKLLLARDGRLSITVLTMQLPGDASVDTYTAKISASLPPRLAFAALPGLPGWSPQSKTSIFEFIDNQITNVRQILSNLIEHDSGDHRRIAGIVLDMFCLKFIDVAREFNLPAYCFFTSGACTLGLFQHLVKLNFEENKELSEFKNSDVELPVPCFSLPVPAKVLPAIFVDGGPMADVFLNYFKRLSETDGVVVNTFYEFEPYAVDSMTSGRGPKVYPVAPILDLSSQFNEDDDVKKFLDDQPEKSVVFLCFGTMGSFAGAQAREIALALEGSGCRFLWSLRKPGAKGSGKLVVEYDDFREVLPEGFLERTEKVGRVIGWAAQAAVLAHPAVGGFVSHCGWNSTLESVWFGVPVVAFPLYAEQPLNAFYLTREARVAEAIRLDYKKDFKGNGEPEIVGAGEIEGAIRRVMGADEGGVRGKVEEMRRKARAALEEGGSSYIAQNLFIQDVVNFNKDY</sequence>
<dbReference type="Pfam" id="PF00201">
    <property type="entry name" value="UDPGT"/>
    <property type="match status" value="1"/>
</dbReference>
<proteinExistence type="evidence at transcript level"/>
<dbReference type="GO" id="GO:0035251">
    <property type="term" value="F:UDP-glucosyltransferase activity"/>
    <property type="evidence" value="ECO:0007669"/>
    <property type="project" value="InterPro"/>
</dbReference>
<organism evidence="5">
    <name type="scientific">Salvia plebeia</name>
    <dbReference type="NCBI Taxonomy" id="424424"/>
    <lineage>
        <taxon>Eukaryota</taxon>
        <taxon>Viridiplantae</taxon>
        <taxon>Streptophyta</taxon>
        <taxon>Embryophyta</taxon>
        <taxon>Tracheophyta</taxon>
        <taxon>Spermatophyta</taxon>
        <taxon>Magnoliopsida</taxon>
        <taxon>eudicotyledons</taxon>
        <taxon>Gunneridae</taxon>
        <taxon>Pentapetalae</taxon>
        <taxon>asterids</taxon>
        <taxon>lamiids</taxon>
        <taxon>Lamiales</taxon>
        <taxon>Lamiaceae</taxon>
        <taxon>Nepetoideae</taxon>
        <taxon>Mentheae</taxon>
        <taxon>Salviinae</taxon>
        <taxon>Salvia</taxon>
        <taxon>Salvia incertae sedis</taxon>
    </lineage>
</organism>
<dbReference type="PANTHER" id="PTHR48048">
    <property type="entry name" value="GLYCOSYLTRANSFERASE"/>
    <property type="match status" value="1"/>
</dbReference>
<evidence type="ECO:0000256" key="3">
    <source>
        <dbReference type="RuleBase" id="RU003718"/>
    </source>
</evidence>
<dbReference type="InterPro" id="IPR050481">
    <property type="entry name" value="UDP-glycosyltransf_plant"/>
</dbReference>
<protein>
    <recommendedName>
        <fullName evidence="4">Glycosyltransferase</fullName>
        <ecNumber evidence="4">2.4.1.-</ecNumber>
    </recommendedName>
</protein>
<name>A0AA49XCW5_9LAMI</name>
<dbReference type="InterPro" id="IPR002213">
    <property type="entry name" value="UDP_glucos_trans"/>
</dbReference>
<dbReference type="EMBL" id="OQ786803">
    <property type="protein sequence ID" value="WLK78569.1"/>
    <property type="molecule type" value="mRNA"/>
</dbReference>
<evidence type="ECO:0000256" key="4">
    <source>
        <dbReference type="RuleBase" id="RU362057"/>
    </source>
</evidence>
<comment type="similarity">
    <text evidence="1 3">Belongs to the UDP-glycosyltransferase family.</text>
</comment>
<dbReference type="PROSITE" id="PS00375">
    <property type="entry name" value="UDPGT"/>
    <property type="match status" value="1"/>
</dbReference>
<dbReference type="InterPro" id="IPR035595">
    <property type="entry name" value="UDP_glycos_trans_CS"/>
</dbReference>
<dbReference type="CDD" id="cd03784">
    <property type="entry name" value="GT1_Gtf-like"/>
    <property type="match status" value="1"/>
</dbReference>
<dbReference type="FunFam" id="3.40.50.2000:FF:000056">
    <property type="entry name" value="Glycosyltransferase"/>
    <property type="match status" value="1"/>
</dbReference>
<dbReference type="SUPFAM" id="SSF53756">
    <property type="entry name" value="UDP-Glycosyltransferase/glycogen phosphorylase"/>
    <property type="match status" value="1"/>
</dbReference>
<dbReference type="EC" id="2.4.1.-" evidence="4"/>
<evidence type="ECO:0000256" key="2">
    <source>
        <dbReference type="ARBA" id="ARBA00022679"/>
    </source>
</evidence>
<dbReference type="PANTHER" id="PTHR48048:SF45">
    <property type="entry name" value="GLYCOSYLTRANSFERASE"/>
    <property type="match status" value="1"/>
</dbReference>
<dbReference type="Gene3D" id="3.40.50.2000">
    <property type="entry name" value="Glycogen Phosphorylase B"/>
    <property type="match status" value="2"/>
</dbReference>
<dbReference type="AlphaFoldDB" id="A0AA49XCW5"/>
<keyword evidence="3" id="KW-0328">Glycosyltransferase</keyword>
<evidence type="ECO:0000256" key="1">
    <source>
        <dbReference type="ARBA" id="ARBA00009995"/>
    </source>
</evidence>